<keyword evidence="3" id="KW-1003">Cell membrane</keyword>
<gene>
    <name evidence="8" type="ORF">NM686_002195</name>
</gene>
<evidence type="ECO:0000256" key="1">
    <source>
        <dbReference type="ARBA" id="ARBA00004651"/>
    </source>
</evidence>
<dbReference type="PANTHER" id="PTHR30250:SF10">
    <property type="entry name" value="LIPOPOLYSACCHARIDE BIOSYNTHESIS PROTEIN WZXC"/>
    <property type="match status" value="1"/>
</dbReference>
<keyword evidence="5 7" id="KW-1133">Transmembrane helix</keyword>
<keyword evidence="9" id="KW-1185">Reference proteome</keyword>
<organism evidence="8 9">
    <name type="scientific">Methylomonas rapida</name>
    <dbReference type="NCBI Taxonomy" id="2963939"/>
    <lineage>
        <taxon>Bacteria</taxon>
        <taxon>Pseudomonadati</taxon>
        <taxon>Pseudomonadota</taxon>
        <taxon>Gammaproteobacteria</taxon>
        <taxon>Methylococcales</taxon>
        <taxon>Methylococcaceae</taxon>
        <taxon>Methylomonas</taxon>
    </lineage>
</organism>
<feature type="transmembrane region" description="Helical" evidence="7">
    <location>
        <begin position="42"/>
        <end position="59"/>
    </location>
</feature>
<feature type="transmembrane region" description="Helical" evidence="7">
    <location>
        <begin position="357"/>
        <end position="377"/>
    </location>
</feature>
<evidence type="ECO:0000256" key="6">
    <source>
        <dbReference type="ARBA" id="ARBA00023136"/>
    </source>
</evidence>
<comment type="similarity">
    <text evidence="2">Belongs to the polysaccharide synthase family.</text>
</comment>
<evidence type="ECO:0000256" key="7">
    <source>
        <dbReference type="SAM" id="Phobius"/>
    </source>
</evidence>
<comment type="subcellular location">
    <subcellularLocation>
        <location evidence="1">Cell membrane</location>
        <topology evidence="1">Multi-pass membrane protein</topology>
    </subcellularLocation>
</comment>
<protein>
    <submittedName>
        <fullName evidence="8">Oligosaccharide flippase family protein</fullName>
    </submittedName>
</protein>
<keyword evidence="6 7" id="KW-0472">Membrane</keyword>
<dbReference type="PANTHER" id="PTHR30250">
    <property type="entry name" value="PST FAMILY PREDICTED COLANIC ACID TRANSPORTER"/>
    <property type="match status" value="1"/>
</dbReference>
<evidence type="ECO:0000256" key="2">
    <source>
        <dbReference type="ARBA" id="ARBA00007430"/>
    </source>
</evidence>
<dbReference type="EMBL" id="CP113517">
    <property type="protein sequence ID" value="WAR45345.1"/>
    <property type="molecule type" value="Genomic_DNA"/>
</dbReference>
<dbReference type="RefSeq" id="WP_255190318.1">
    <property type="nucleotide sequence ID" value="NZ_CP113517.1"/>
</dbReference>
<evidence type="ECO:0000256" key="3">
    <source>
        <dbReference type="ARBA" id="ARBA00022475"/>
    </source>
</evidence>
<evidence type="ECO:0000313" key="9">
    <source>
        <dbReference type="Proteomes" id="UP001162780"/>
    </source>
</evidence>
<feature type="transmembrane region" description="Helical" evidence="7">
    <location>
        <begin position="383"/>
        <end position="404"/>
    </location>
</feature>
<feature type="transmembrane region" description="Helical" evidence="7">
    <location>
        <begin position="285"/>
        <end position="306"/>
    </location>
</feature>
<reference evidence="8" key="1">
    <citation type="submission" date="2022-11" db="EMBL/GenBank/DDBJ databases">
        <title>Methylomonas rapida sp. nov., Carotenoid-Producing Obligate Methanotrophs with High Growth Characteristics and Biotechnological Potential.</title>
        <authorList>
            <person name="Tikhonova E.N."/>
            <person name="Suleimanov R.Z."/>
            <person name="Miroshnikov K."/>
            <person name="Oshkin I.Y."/>
            <person name="Belova S.E."/>
            <person name="Danilova O.V."/>
            <person name="Ashikhmin A."/>
            <person name="Konopkin A."/>
            <person name="But S.Y."/>
            <person name="Khmelenina V.N."/>
            <person name="Kuznetsov N."/>
            <person name="Pimenov N.V."/>
            <person name="Dedysh S.N."/>
        </authorList>
    </citation>
    <scope>NUCLEOTIDE SEQUENCE</scope>
    <source>
        <strain evidence="8">MP1</strain>
    </source>
</reference>
<accession>A0ABY7GLG4</accession>
<dbReference type="InterPro" id="IPR050833">
    <property type="entry name" value="Poly_Biosynth_Transport"/>
</dbReference>
<feature type="transmembrane region" description="Helical" evidence="7">
    <location>
        <begin position="215"/>
        <end position="237"/>
    </location>
</feature>
<name>A0ABY7GLG4_9GAMM</name>
<feature type="transmembrane region" description="Helical" evidence="7">
    <location>
        <begin position="144"/>
        <end position="166"/>
    </location>
</feature>
<dbReference type="Pfam" id="PF13440">
    <property type="entry name" value="Polysacc_synt_3"/>
    <property type="match status" value="1"/>
</dbReference>
<feature type="transmembrane region" description="Helical" evidence="7">
    <location>
        <begin position="172"/>
        <end position="192"/>
    </location>
</feature>
<evidence type="ECO:0000256" key="5">
    <source>
        <dbReference type="ARBA" id="ARBA00022989"/>
    </source>
</evidence>
<feature type="transmembrane region" description="Helical" evidence="7">
    <location>
        <begin position="416"/>
        <end position="438"/>
    </location>
</feature>
<sequence>MKNKKNKTILALLWMFLSTGLGKLSSLIAQVVLGWFLTKDDFGLYALAISLSSSAALLRNGGTQQILIQRGEEYKTLAPAITKLSFLFNSISWLLLTIAAPFAAKLYKQEELSLMISMIAISIPFSTINNIFRAKLLIDHNFKLVSFVDMSSGVVRQGSTVVFAILKFGYMSFIWPILIEVFFTAAISFYFVKEIPKGSALTWLFFKDIFKESKWIMLGSLAIALGYSGQYFVIGLFEDTTSLGIYFFGFQLVTSVSVIFTYAIETVFFPLLSSLKNNIKDLNESYNNTLLSISMTAIPISIIGCIMSEEIINLVWQNKWNDAVPIVQSLILTIPALMTIAINRSVLEAKGLWGQRLLTLGLYVIFDMLIAGILAWFGDIYLIAAGTCIYRFFSTMVQCIHVSLHAGISIRKPINSIMPSAFIAGISYMLSDAITMQLMNNNYFLVKEPYITSLFFILFFIILQISLEKKQIIKLIK</sequence>
<keyword evidence="4 7" id="KW-0812">Transmembrane</keyword>
<feature type="transmembrane region" description="Helical" evidence="7">
    <location>
        <begin position="243"/>
        <end position="264"/>
    </location>
</feature>
<dbReference type="Proteomes" id="UP001162780">
    <property type="component" value="Chromosome"/>
</dbReference>
<feature type="transmembrane region" description="Helical" evidence="7">
    <location>
        <begin position="112"/>
        <end position="132"/>
    </location>
</feature>
<feature type="transmembrane region" description="Helical" evidence="7">
    <location>
        <begin position="326"/>
        <end position="345"/>
    </location>
</feature>
<feature type="transmembrane region" description="Helical" evidence="7">
    <location>
        <begin position="80"/>
        <end position="100"/>
    </location>
</feature>
<evidence type="ECO:0000256" key="4">
    <source>
        <dbReference type="ARBA" id="ARBA00022692"/>
    </source>
</evidence>
<evidence type="ECO:0000313" key="8">
    <source>
        <dbReference type="EMBL" id="WAR45345.1"/>
    </source>
</evidence>
<feature type="transmembrane region" description="Helical" evidence="7">
    <location>
        <begin position="450"/>
        <end position="467"/>
    </location>
</feature>
<proteinExistence type="inferred from homology"/>